<name>A0A329UWK3_9FIRM</name>
<proteinExistence type="predicted"/>
<evidence type="ECO:0000259" key="1">
    <source>
        <dbReference type="PROSITE" id="PS50943"/>
    </source>
</evidence>
<feature type="domain" description="HTH cro/C1-type" evidence="1">
    <location>
        <begin position="6"/>
        <end position="63"/>
    </location>
</feature>
<gene>
    <name evidence="2" type="ORF">C4N21_03730</name>
</gene>
<dbReference type="Pfam" id="PF13443">
    <property type="entry name" value="HTH_26"/>
    <property type="match status" value="1"/>
</dbReference>
<organism evidence="2 3">
    <name type="scientific">Faecalibacterium prausnitzii</name>
    <dbReference type="NCBI Taxonomy" id="853"/>
    <lineage>
        <taxon>Bacteria</taxon>
        <taxon>Bacillati</taxon>
        <taxon>Bacillota</taxon>
        <taxon>Clostridia</taxon>
        <taxon>Eubacteriales</taxon>
        <taxon>Oscillospiraceae</taxon>
        <taxon>Faecalibacterium</taxon>
    </lineage>
</organism>
<dbReference type="Proteomes" id="UP000250550">
    <property type="component" value="Unassembled WGS sequence"/>
</dbReference>
<sequence length="78" mass="8471">MTHSKLQTKRLEAQMSQSQLAAAAGINGRMLQYYEQGAKDLSGAKLATLLKLCLALNCTLADILPDGETTELLTRYGQ</sequence>
<dbReference type="RefSeq" id="WP_112121028.1">
    <property type="nucleotide sequence ID" value="NZ_PRLF01000003.1"/>
</dbReference>
<reference evidence="2 3" key="1">
    <citation type="submission" date="2018-02" db="EMBL/GenBank/DDBJ databases">
        <title>Complete genome sequencing of Faecalibacterium prausnitzii strains isolated from the human gut.</title>
        <authorList>
            <person name="Fitzgerald B.C."/>
            <person name="Shkoporov A.N."/>
            <person name="Ross P.R."/>
            <person name="Hill C."/>
        </authorList>
    </citation>
    <scope>NUCLEOTIDE SEQUENCE [LARGE SCALE GENOMIC DNA]</scope>
    <source>
        <strain evidence="2 3">APC924/119</strain>
    </source>
</reference>
<dbReference type="PROSITE" id="PS50943">
    <property type="entry name" value="HTH_CROC1"/>
    <property type="match status" value="1"/>
</dbReference>
<dbReference type="InterPro" id="IPR010982">
    <property type="entry name" value="Lambda_DNA-bd_dom_sf"/>
</dbReference>
<dbReference type="Gene3D" id="1.10.260.40">
    <property type="entry name" value="lambda repressor-like DNA-binding domains"/>
    <property type="match status" value="1"/>
</dbReference>
<dbReference type="EMBL" id="PRLF01000003">
    <property type="protein sequence ID" value="RAW66426.1"/>
    <property type="molecule type" value="Genomic_DNA"/>
</dbReference>
<evidence type="ECO:0000313" key="3">
    <source>
        <dbReference type="Proteomes" id="UP000250550"/>
    </source>
</evidence>
<dbReference type="AlphaFoldDB" id="A0A329UWK3"/>
<accession>A0A329UWK3</accession>
<dbReference type="CDD" id="cd00093">
    <property type="entry name" value="HTH_XRE"/>
    <property type="match status" value="1"/>
</dbReference>
<evidence type="ECO:0000313" key="2">
    <source>
        <dbReference type="EMBL" id="RAW66426.1"/>
    </source>
</evidence>
<dbReference type="SUPFAM" id="SSF47413">
    <property type="entry name" value="lambda repressor-like DNA-binding domains"/>
    <property type="match status" value="1"/>
</dbReference>
<dbReference type="GO" id="GO:0003677">
    <property type="term" value="F:DNA binding"/>
    <property type="evidence" value="ECO:0007669"/>
    <property type="project" value="InterPro"/>
</dbReference>
<protein>
    <submittedName>
        <fullName evidence="2">XRE family transcriptional regulator</fullName>
    </submittedName>
</protein>
<comment type="caution">
    <text evidence="2">The sequence shown here is derived from an EMBL/GenBank/DDBJ whole genome shotgun (WGS) entry which is preliminary data.</text>
</comment>
<dbReference type="InterPro" id="IPR001387">
    <property type="entry name" value="Cro/C1-type_HTH"/>
</dbReference>
<dbReference type="SMART" id="SM00530">
    <property type="entry name" value="HTH_XRE"/>
    <property type="match status" value="1"/>
</dbReference>